<reference evidence="11" key="1">
    <citation type="submission" date="2023-08" db="EMBL/GenBank/DDBJ databases">
        <title>Black Yeasts Isolated from many extreme environments.</title>
        <authorList>
            <person name="Coleine C."/>
            <person name="Stajich J.E."/>
            <person name="Selbmann L."/>
        </authorList>
    </citation>
    <scope>NUCLEOTIDE SEQUENCE</scope>
    <source>
        <strain evidence="11">CCFEE 5810</strain>
    </source>
</reference>
<evidence type="ECO:0000256" key="3">
    <source>
        <dbReference type="ARBA" id="ARBA00022980"/>
    </source>
</evidence>
<feature type="region of interest" description="Disordered" evidence="10">
    <location>
        <begin position="267"/>
        <end position="316"/>
    </location>
</feature>
<feature type="coiled-coil region" evidence="9">
    <location>
        <begin position="198"/>
        <end position="225"/>
    </location>
</feature>
<dbReference type="Pfam" id="PF12829">
    <property type="entry name" value="Mhr1"/>
    <property type="match status" value="1"/>
</dbReference>
<dbReference type="GO" id="GO:0005840">
    <property type="term" value="C:ribosome"/>
    <property type="evidence" value="ECO:0007669"/>
    <property type="project" value="UniProtKB-KW"/>
</dbReference>
<feature type="compositionally biased region" description="Basic and acidic residues" evidence="10">
    <location>
        <begin position="303"/>
        <end position="316"/>
    </location>
</feature>
<comment type="similarity">
    <text evidence="2">Belongs to the mitochondrion-specific ribosomal protein mL67 family.</text>
</comment>
<keyword evidence="3" id="KW-0689">Ribosomal protein</keyword>
<feature type="region of interest" description="Disordered" evidence="10">
    <location>
        <begin position="578"/>
        <end position="600"/>
    </location>
</feature>
<evidence type="ECO:0000256" key="2">
    <source>
        <dbReference type="ARBA" id="ARBA00010741"/>
    </source>
</evidence>
<evidence type="ECO:0000313" key="11">
    <source>
        <dbReference type="EMBL" id="KAK5698792.1"/>
    </source>
</evidence>
<accession>A0AAN7WAN8</accession>
<keyword evidence="7" id="KW-0687">Ribonucleoprotein</keyword>
<feature type="compositionally biased region" description="Basic and acidic residues" evidence="10">
    <location>
        <begin position="578"/>
        <end position="597"/>
    </location>
</feature>
<dbReference type="AlphaFoldDB" id="A0AAN7WAN8"/>
<name>A0AAN7WAN8_9PEZI</name>
<feature type="region of interest" description="Disordered" evidence="10">
    <location>
        <begin position="789"/>
        <end position="813"/>
    </location>
</feature>
<evidence type="ECO:0000256" key="6">
    <source>
        <dbReference type="ARBA" id="ARBA00023163"/>
    </source>
</evidence>
<dbReference type="PANTHER" id="PTHR28184:SF1">
    <property type="entry name" value="LARGE RIBOSOMAL SUBUNIT PROTEIN ML67"/>
    <property type="match status" value="1"/>
</dbReference>
<evidence type="ECO:0000256" key="9">
    <source>
        <dbReference type="SAM" id="Coils"/>
    </source>
</evidence>
<gene>
    <name evidence="11" type="ORF">LTR97_006440</name>
</gene>
<evidence type="ECO:0000256" key="7">
    <source>
        <dbReference type="ARBA" id="ARBA00023274"/>
    </source>
</evidence>
<feature type="compositionally biased region" description="Acidic residues" evidence="10">
    <location>
        <begin position="740"/>
        <end position="754"/>
    </location>
</feature>
<proteinExistence type="inferred from homology"/>
<keyword evidence="4" id="KW-0805">Transcription regulation</keyword>
<dbReference type="GO" id="GO:0000150">
    <property type="term" value="F:DNA strand exchange activity"/>
    <property type="evidence" value="ECO:0007669"/>
    <property type="project" value="InterPro"/>
</dbReference>
<dbReference type="GO" id="GO:0003697">
    <property type="term" value="F:single-stranded DNA binding"/>
    <property type="evidence" value="ECO:0007669"/>
    <property type="project" value="InterPro"/>
</dbReference>
<sequence length="813" mass="92050">MLKAAPRPDKLSEHGRNIYAYTNIRTSQVLYSLSQTLDSHASLKQLPDLGANHTPPKLRKDVWKPLWTLALPSSEPHARAQGLHAFKKLREYRKLHELNWKPSPLLSKPYSAADIEHERKKLDERGGSKKENVYDIIARRKWNLRIKEIMDQKATSIADLAAVLSEQDEMGQKTAAKRKDEMAIDREAEVKEILALSEAAEKGELKELEAQLDAMRLRLESTEPDAEGKSKGMLRREFNNLFGKRARMQFAADAVADIKDATWIQQRRDAAREEEEGRAEMASLKPDAAREEEEDRASMAASKPKDVPAPKTTAEKRDHRLRALAKEAQMGVHKVLRRKLELLRLELSGAVADGTSREGGLGLLRERIHGLRIRQGYIEIVEKALRTSPDIIAVAKDVELQLLEYAVEIRTQEVAEAEAEGREAEEVEVLANLAKAKEALLEWKQSGREDNKPRFTPAEDRLRFLASKAQAGSHKHLEQKIEALRSELAAAVADGSGHEKEVYFLRMKLHKVRYFKAKVDIVEKALQTSPDIIAVQDDVHLKMQESAVELRKEELAQAKAEGRGRKEVQWLERAVEKALSQSEHKQPTEDETAHEVEQPEEVVWDEEPVVVEAPQPTSSVKAQDAMTEPLPVPTTNDEWAARLPSFPPRDIAKLPKKSELRSKLRRLASPIFSTEGVKVKWSDLLDAEFAPSWPGNVVHERMGWAKYTAPRGEQEAIENIGEWRKGVWKSRTTANWEEGAAEGEADGQGEEGVQDPEMALERQRAEHEKQARTDFIKGVKGNILRKIREGEEDRMRAMGRTLPERHVENRVEA</sequence>
<keyword evidence="5" id="KW-0496">Mitochondrion</keyword>
<evidence type="ECO:0000256" key="10">
    <source>
        <dbReference type="SAM" id="MobiDB-lite"/>
    </source>
</evidence>
<feature type="compositionally biased region" description="Basic and acidic residues" evidence="10">
    <location>
        <begin position="759"/>
        <end position="770"/>
    </location>
</feature>
<comment type="subcellular location">
    <subcellularLocation>
        <location evidence="1">Mitochondrion</location>
    </subcellularLocation>
</comment>
<feature type="region of interest" description="Disordered" evidence="10">
    <location>
        <begin position="740"/>
        <end position="770"/>
    </location>
</feature>
<keyword evidence="6" id="KW-0804">Transcription</keyword>
<organism evidence="11 12">
    <name type="scientific">Elasticomyces elasticus</name>
    <dbReference type="NCBI Taxonomy" id="574655"/>
    <lineage>
        <taxon>Eukaryota</taxon>
        <taxon>Fungi</taxon>
        <taxon>Dikarya</taxon>
        <taxon>Ascomycota</taxon>
        <taxon>Pezizomycotina</taxon>
        <taxon>Dothideomycetes</taxon>
        <taxon>Dothideomycetidae</taxon>
        <taxon>Mycosphaerellales</taxon>
        <taxon>Teratosphaeriaceae</taxon>
        <taxon>Elasticomyces</taxon>
    </lineage>
</organism>
<keyword evidence="9" id="KW-0175">Coiled coil</keyword>
<comment type="caution">
    <text evidence="11">The sequence shown here is derived from an EMBL/GenBank/DDBJ whole genome shotgun (WGS) entry which is preliminary data.</text>
</comment>
<dbReference type="GO" id="GO:0003735">
    <property type="term" value="F:structural constituent of ribosome"/>
    <property type="evidence" value="ECO:0007669"/>
    <property type="project" value="TreeGrafter"/>
</dbReference>
<dbReference type="GO" id="GO:1990904">
    <property type="term" value="C:ribonucleoprotein complex"/>
    <property type="evidence" value="ECO:0007669"/>
    <property type="project" value="UniProtKB-KW"/>
</dbReference>
<dbReference type="GO" id="GO:0005739">
    <property type="term" value="C:mitochondrion"/>
    <property type="evidence" value="ECO:0007669"/>
    <property type="project" value="UniProtKB-SubCell"/>
</dbReference>
<dbReference type="Proteomes" id="UP001310594">
    <property type="component" value="Unassembled WGS sequence"/>
</dbReference>
<feature type="region of interest" description="Disordered" evidence="10">
    <location>
        <begin position="614"/>
        <end position="636"/>
    </location>
</feature>
<dbReference type="PANTHER" id="PTHR28184">
    <property type="entry name" value="MITOCHONDRIAL HOMOLOGOUS RECOMBINATION PROTEIN 1"/>
    <property type="match status" value="1"/>
</dbReference>
<protein>
    <recommendedName>
        <fullName evidence="8">Large ribosomal subunit protein mL67</fullName>
    </recommendedName>
</protein>
<evidence type="ECO:0000256" key="1">
    <source>
        <dbReference type="ARBA" id="ARBA00004173"/>
    </source>
</evidence>
<evidence type="ECO:0000256" key="4">
    <source>
        <dbReference type="ARBA" id="ARBA00023015"/>
    </source>
</evidence>
<evidence type="ECO:0000256" key="5">
    <source>
        <dbReference type="ARBA" id="ARBA00023128"/>
    </source>
</evidence>
<evidence type="ECO:0000313" key="12">
    <source>
        <dbReference type="Proteomes" id="UP001310594"/>
    </source>
</evidence>
<dbReference type="InterPro" id="IPR024629">
    <property type="entry name" value="Ribosomal_mL67"/>
</dbReference>
<evidence type="ECO:0000256" key="8">
    <source>
        <dbReference type="ARBA" id="ARBA00035185"/>
    </source>
</evidence>
<dbReference type="EMBL" id="JAVRQU010000009">
    <property type="protein sequence ID" value="KAK5698792.1"/>
    <property type="molecule type" value="Genomic_DNA"/>
</dbReference>